<gene>
    <name evidence="1" type="ORF">ACFSM5_11195</name>
</gene>
<dbReference type="Proteomes" id="UP001597295">
    <property type="component" value="Unassembled WGS sequence"/>
</dbReference>
<proteinExistence type="predicted"/>
<name>A0ABW5DW26_9PROT</name>
<comment type="caution">
    <text evidence="1">The sequence shown here is derived from an EMBL/GenBank/DDBJ whole genome shotgun (WGS) entry which is preliminary data.</text>
</comment>
<organism evidence="1 2">
    <name type="scientific">Lacibacterium aquatile</name>
    <dbReference type="NCBI Taxonomy" id="1168082"/>
    <lineage>
        <taxon>Bacteria</taxon>
        <taxon>Pseudomonadati</taxon>
        <taxon>Pseudomonadota</taxon>
        <taxon>Alphaproteobacteria</taxon>
        <taxon>Rhodospirillales</taxon>
        <taxon>Rhodospirillaceae</taxon>
    </lineage>
</organism>
<reference evidence="2" key="1">
    <citation type="journal article" date="2019" name="Int. J. Syst. Evol. Microbiol.">
        <title>The Global Catalogue of Microorganisms (GCM) 10K type strain sequencing project: providing services to taxonomists for standard genome sequencing and annotation.</title>
        <authorList>
            <consortium name="The Broad Institute Genomics Platform"/>
            <consortium name="The Broad Institute Genome Sequencing Center for Infectious Disease"/>
            <person name="Wu L."/>
            <person name="Ma J."/>
        </authorList>
    </citation>
    <scope>NUCLEOTIDE SEQUENCE [LARGE SCALE GENOMIC DNA]</scope>
    <source>
        <strain evidence="2">CGMCC 1.19062</strain>
    </source>
</reference>
<evidence type="ECO:0000313" key="2">
    <source>
        <dbReference type="Proteomes" id="UP001597295"/>
    </source>
</evidence>
<keyword evidence="2" id="KW-1185">Reference proteome</keyword>
<protein>
    <submittedName>
        <fullName evidence="1">Uncharacterized protein</fullName>
    </submittedName>
</protein>
<dbReference type="EMBL" id="JBHUIP010000011">
    <property type="protein sequence ID" value="MFD2263455.1"/>
    <property type="molecule type" value="Genomic_DNA"/>
</dbReference>
<evidence type="ECO:0000313" key="1">
    <source>
        <dbReference type="EMBL" id="MFD2263455.1"/>
    </source>
</evidence>
<sequence>MLFDPPVRLITSAPINVNLTDLTFFLRLDRADDGAFSPVQVGAVRLNDPLPLDILVEDLRVNDCGTPTSRSILCRSNHGSPSSRQLEFETHERALVGGNCDSANIELSEARAEKLMVKRVPLALRPIFRPSLGIAILCLEWLRFSGQISRGALDLTFERIRTSMPQLKLDVGAMLALLRDDPIH</sequence>
<dbReference type="RefSeq" id="WP_379876465.1">
    <property type="nucleotide sequence ID" value="NZ_JBHUIP010000011.1"/>
</dbReference>
<accession>A0ABW5DW26</accession>